<evidence type="ECO:0000256" key="3">
    <source>
        <dbReference type="ARBA" id="ARBA00022692"/>
    </source>
</evidence>
<dbReference type="GO" id="GO:0005886">
    <property type="term" value="C:plasma membrane"/>
    <property type="evidence" value="ECO:0007669"/>
    <property type="project" value="InterPro"/>
</dbReference>
<dbReference type="GO" id="GO:0017089">
    <property type="term" value="F:glycolipid transfer activity"/>
    <property type="evidence" value="ECO:0007669"/>
    <property type="project" value="TreeGrafter"/>
</dbReference>
<keyword evidence="5" id="KW-0472">Membrane</keyword>
<dbReference type="OrthoDB" id="7063068at2"/>
<gene>
    <name evidence="6" type="ORF">SAMN04488120_11257</name>
</gene>
<organism evidence="6 7">
    <name type="scientific">Fontimonas thermophila</name>
    <dbReference type="NCBI Taxonomy" id="1076937"/>
    <lineage>
        <taxon>Bacteria</taxon>
        <taxon>Pseudomonadati</taxon>
        <taxon>Pseudomonadota</taxon>
        <taxon>Gammaproteobacteria</taxon>
        <taxon>Nevskiales</taxon>
        <taxon>Nevskiaceae</taxon>
        <taxon>Fontimonas</taxon>
    </lineage>
</organism>
<evidence type="ECO:0000256" key="1">
    <source>
        <dbReference type="ARBA" id="ARBA00022475"/>
    </source>
</evidence>
<evidence type="ECO:0000313" key="7">
    <source>
        <dbReference type="Proteomes" id="UP000199771"/>
    </source>
</evidence>
<keyword evidence="7" id="KW-1185">Reference proteome</keyword>
<dbReference type="InterPro" id="IPR052363">
    <property type="entry name" value="LPS_export_LptC"/>
</dbReference>
<evidence type="ECO:0000256" key="5">
    <source>
        <dbReference type="ARBA" id="ARBA00023136"/>
    </source>
</evidence>
<sequence>MARPRITLTLPALGLLGLIAGWIVFEDLGAPVPEPMTDAVERPRYRLEGAHWRRYDAHGAPVLEATVESIDYFDDTSMELTGIELMTRGNTGGWQLRAPLGSVPASASRMLLHPQVEITGAPAKQPALRIQTDSLWADWQARTLSTTDPVSATAPDRTIEAVGLQADWDARRLRFLHAIKAHHAPHR</sequence>
<dbReference type="PANTHER" id="PTHR37481:SF1">
    <property type="entry name" value="LIPOPOLYSACCHARIDE EXPORT SYSTEM PROTEIN LPTC"/>
    <property type="match status" value="1"/>
</dbReference>
<dbReference type="Gene3D" id="2.60.450.10">
    <property type="entry name" value="Lipopolysaccharide (LPS) transport protein A like domain"/>
    <property type="match status" value="1"/>
</dbReference>
<name>A0A1I2K4I6_9GAMM</name>
<evidence type="ECO:0000256" key="4">
    <source>
        <dbReference type="ARBA" id="ARBA00022989"/>
    </source>
</evidence>
<dbReference type="InterPro" id="IPR010664">
    <property type="entry name" value="LipoPS_assembly_LptC-rel"/>
</dbReference>
<dbReference type="GO" id="GO:0015221">
    <property type="term" value="F:lipopolysaccharide transmembrane transporter activity"/>
    <property type="evidence" value="ECO:0007669"/>
    <property type="project" value="InterPro"/>
</dbReference>
<protein>
    <submittedName>
        <fullName evidence="6">LPS export ABC transporter protein LptC</fullName>
    </submittedName>
</protein>
<proteinExistence type="predicted"/>
<accession>A0A1I2K4I6</accession>
<dbReference type="NCBIfam" id="TIGR04409">
    <property type="entry name" value="LptC_YrbK"/>
    <property type="match status" value="1"/>
</dbReference>
<keyword evidence="4" id="KW-1133">Transmembrane helix</keyword>
<dbReference type="STRING" id="1076937.SAMN04488120_11257"/>
<dbReference type="PANTHER" id="PTHR37481">
    <property type="entry name" value="LIPOPOLYSACCHARIDE EXPORT SYSTEM PROTEIN LPTC"/>
    <property type="match status" value="1"/>
</dbReference>
<dbReference type="EMBL" id="FOOC01000012">
    <property type="protein sequence ID" value="SFF61333.1"/>
    <property type="molecule type" value="Genomic_DNA"/>
</dbReference>
<dbReference type="GO" id="GO:0030288">
    <property type="term" value="C:outer membrane-bounded periplasmic space"/>
    <property type="evidence" value="ECO:0007669"/>
    <property type="project" value="TreeGrafter"/>
</dbReference>
<keyword evidence="2" id="KW-0997">Cell inner membrane</keyword>
<dbReference type="Proteomes" id="UP000199771">
    <property type="component" value="Unassembled WGS sequence"/>
</dbReference>
<dbReference type="RefSeq" id="WP_091535084.1">
    <property type="nucleotide sequence ID" value="NZ_FOOC01000012.1"/>
</dbReference>
<evidence type="ECO:0000256" key="2">
    <source>
        <dbReference type="ARBA" id="ARBA00022519"/>
    </source>
</evidence>
<dbReference type="Pfam" id="PF06835">
    <property type="entry name" value="LptC"/>
    <property type="match status" value="1"/>
</dbReference>
<dbReference type="InterPro" id="IPR026265">
    <property type="entry name" value="LptC"/>
</dbReference>
<reference evidence="6 7" key="1">
    <citation type="submission" date="2016-10" db="EMBL/GenBank/DDBJ databases">
        <authorList>
            <person name="de Groot N.N."/>
        </authorList>
    </citation>
    <scope>NUCLEOTIDE SEQUENCE [LARGE SCALE GENOMIC DNA]</scope>
    <source>
        <strain evidence="6 7">DSM 23609</strain>
    </source>
</reference>
<dbReference type="AlphaFoldDB" id="A0A1I2K4I6"/>
<keyword evidence="1" id="KW-1003">Cell membrane</keyword>
<keyword evidence="3" id="KW-0812">Transmembrane</keyword>
<evidence type="ECO:0000313" key="6">
    <source>
        <dbReference type="EMBL" id="SFF61333.1"/>
    </source>
</evidence>